<dbReference type="AlphaFoldDB" id="A0A1I0HSU0"/>
<dbReference type="OrthoDB" id="9803917at2"/>
<dbReference type="GeneID" id="78289559"/>
<proteinExistence type="predicted"/>
<dbReference type="NCBIfam" id="NF047358">
    <property type="entry name" value="TenpIN"/>
    <property type="match status" value="1"/>
</dbReference>
<evidence type="ECO:0000313" key="1">
    <source>
        <dbReference type="EMBL" id="SET86305.1"/>
    </source>
</evidence>
<organism evidence="1 2">
    <name type="scientific">Thomasclavelia cocleata</name>
    <dbReference type="NCBI Taxonomy" id="69824"/>
    <lineage>
        <taxon>Bacteria</taxon>
        <taxon>Bacillati</taxon>
        <taxon>Bacillota</taxon>
        <taxon>Erysipelotrichia</taxon>
        <taxon>Erysipelotrichales</taxon>
        <taxon>Coprobacillaceae</taxon>
        <taxon>Thomasclavelia</taxon>
    </lineage>
</organism>
<reference evidence="2" key="1">
    <citation type="submission" date="2016-10" db="EMBL/GenBank/DDBJ databases">
        <authorList>
            <person name="Varghese N."/>
            <person name="Submissions S."/>
        </authorList>
    </citation>
    <scope>NUCLEOTIDE SEQUENCE [LARGE SCALE GENOMIC DNA]</scope>
    <source>
        <strain evidence="2">DSM 1551</strain>
    </source>
</reference>
<dbReference type="EMBL" id="FOIN01000058">
    <property type="protein sequence ID" value="SET86305.1"/>
    <property type="molecule type" value="Genomic_DNA"/>
</dbReference>
<dbReference type="RefSeq" id="WP_092356770.1">
    <property type="nucleotide sequence ID" value="NZ_FOIN01000058.1"/>
</dbReference>
<evidence type="ECO:0008006" key="3">
    <source>
        <dbReference type="Google" id="ProtNLM"/>
    </source>
</evidence>
<name>A0A1I0HSU0_9FIRM</name>
<gene>
    <name evidence="1" type="ORF">SAMN04489758_1586</name>
</gene>
<protein>
    <recommendedName>
        <fullName evidence="3">Protein AbiQ</fullName>
    </recommendedName>
</protein>
<dbReference type="Proteomes" id="UP000198558">
    <property type="component" value="Unassembled WGS sequence"/>
</dbReference>
<evidence type="ECO:0000313" key="2">
    <source>
        <dbReference type="Proteomes" id="UP000198558"/>
    </source>
</evidence>
<dbReference type="CDD" id="cd17493">
    <property type="entry name" value="toxin_TenpN"/>
    <property type="match status" value="1"/>
</dbReference>
<sequence>MHDYEIKKLSEQFYKDYPHDQYQEILTKDGRSYDVVLFEIDYLADYYVCVPFRTEMKHNNGYKFKFSDRSKKHQSGLDFSKLVIVSKDDYIGESSTIDIDEYKEFEKQEDYIHNNLEKYIYGYVEHVNGHMPLHIKQFERKYKYSTLKYFHKELGIIIKR</sequence>
<dbReference type="InterPro" id="IPR049929">
    <property type="entry name" value="TenpN-like"/>
</dbReference>
<keyword evidence="2" id="KW-1185">Reference proteome</keyword>
<accession>A0A1I0HSU0</accession>